<dbReference type="InterPro" id="IPR036390">
    <property type="entry name" value="WH_DNA-bd_sf"/>
</dbReference>
<evidence type="ECO:0000256" key="3">
    <source>
        <dbReference type="PROSITE-ProRule" id="PRU00169"/>
    </source>
</evidence>
<comment type="caution">
    <text evidence="6">The sequence shown here is derived from an EMBL/GenBank/DDBJ whole genome shotgun (WGS) entry which is preliminary data.</text>
</comment>
<feature type="region of interest" description="Disordered" evidence="4">
    <location>
        <begin position="213"/>
        <end position="244"/>
    </location>
</feature>
<keyword evidence="7" id="KW-1185">Reference proteome</keyword>
<dbReference type="GO" id="GO:0000156">
    <property type="term" value="F:phosphorelay response regulator activity"/>
    <property type="evidence" value="ECO:0007669"/>
    <property type="project" value="TreeGrafter"/>
</dbReference>
<sequence>MPDSDIRVLVVEDEAIAAEAHTADLGRLTGFVHAGTASDGQTALRLLSAAASLGKPIDLVLMDLTLPDLQVVRGAVAAGIVQYLIKPFTYATFAQKLAQYRDFRLQLGTPSALTSQTEIDQAFASLRTPSELPRPKGLAEGTLAAVVDFVKSRSQPISSSEVMDELGMSRVTARRYLDFLADSGSVLRTRGGARVSDDTLSLCGDLRPSVSPPEQVLGGCLHDRSRTVDISSTTGDRGLPQGRD</sequence>
<dbReference type="SMART" id="SM00448">
    <property type="entry name" value="REC"/>
    <property type="match status" value="1"/>
</dbReference>
<dbReference type="InterPro" id="IPR001034">
    <property type="entry name" value="DeoR_HTH"/>
</dbReference>
<accession>A0A4R9B878</accession>
<evidence type="ECO:0000259" key="5">
    <source>
        <dbReference type="PROSITE" id="PS50110"/>
    </source>
</evidence>
<evidence type="ECO:0000256" key="1">
    <source>
        <dbReference type="ARBA" id="ARBA00023015"/>
    </source>
</evidence>
<feature type="domain" description="Response regulatory" evidence="5">
    <location>
        <begin position="7"/>
        <end position="130"/>
    </location>
</feature>
<dbReference type="InterPro" id="IPR011006">
    <property type="entry name" value="CheY-like_superfamily"/>
</dbReference>
<dbReference type="PROSITE" id="PS50110">
    <property type="entry name" value="RESPONSE_REGULATORY"/>
    <property type="match status" value="1"/>
</dbReference>
<dbReference type="Gene3D" id="1.10.10.10">
    <property type="entry name" value="Winged helix-like DNA-binding domain superfamily/Winged helix DNA-binding domain"/>
    <property type="match status" value="1"/>
</dbReference>
<evidence type="ECO:0000256" key="4">
    <source>
        <dbReference type="SAM" id="MobiDB-lite"/>
    </source>
</evidence>
<evidence type="ECO:0000313" key="7">
    <source>
        <dbReference type="Proteomes" id="UP000298313"/>
    </source>
</evidence>
<dbReference type="SUPFAM" id="SSF46785">
    <property type="entry name" value="Winged helix' DNA-binding domain"/>
    <property type="match status" value="1"/>
</dbReference>
<dbReference type="SUPFAM" id="SSF52172">
    <property type="entry name" value="CheY-like"/>
    <property type="match status" value="1"/>
</dbReference>
<dbReference type="InterPro" id="IPR001789">
    <property type="entry name" value="Sig_transdc_resp-reg_receiver"/>
</dbReference>
<organism evidence="6 7">
    <name type="scientific">Cryobacterium fucosi</name>
    <dbReference type="NCBI Taxonomy" id="1259157"/>
    <lineage>
        <taxon>Bacteria</taxon>
        <taxon>Bacillati</taxon>
        <taxon>Actinomycetota</taxon>
        <taxon>Actinomycetes</taxon>
        <taxon>Micrococcales</taxon>
        <taxon>Microbacteriaceae</taxon>
        <taxon>Cryobacterium</taxon>
    </lineage>
</organism>
<dbReference type="Gene3D" id="3.40.50.2300">
    <property type="match status" value="1"/>
</dbReference>
<dbReference type="PANTHER" id="PTHR45526:SF1">
    <property type="entry name" value="TRANSCRIPTIONAL REGULATORY PROTEIN DCUR-RELATED"/>
    <property type="match status" value="1"/>
</dbReference>
<dbReference type="OrthoDB" id="7187989at2"/>
<dbReference type="EMBL" id="SOHH01000064">
    <property type="protein sequence ID" value="TFD77710.1"/>
    <property type="molecule type" value="Genomic_DNA"/>
</dbReference>
<feature type="modified residue" description="4-aspartylphosphate" evidence="3">
    <location>
        <position position="63"/>
    </location>
</feature>
<keyword evidence="1" id="KW-0805">Transcription regulation</keyword>
<reference evidence="6 7" key="1">
    <citation type="submission" date="2019-03" db="EMBL/GenBank/DDBJ databases">
        <title>Genomics of glacier-inhabiting Cryobacterium strains.</title>
        <authorList>
            <person name="Liu Q."/>
            <person name="Xin Y.-H."/>
        </authorList>
    </citation>
    <scope>NUCLEOTIDE SEQUENCE [LARGE SCALE GENOMIC DNA]</scope>
    <source>
        <strain evidence="6 7">Hh4</strain>
    </source>
</reference>
<proteinExistence type="predicted"/>
<dbReference type="InterPro" id="IPR036388">
    <property type="entry name" value="WH-like_DNA-bd_sf"/>
</dbReference>
<dbReference type="Proteomes" id="UP000298313">
    <property type="component" value="Unassembled WGS sequence"/>
</dbReference>
<dbReference type="PANTHER" id="PTHR45526">
    <property type="entry name" value="TRANSCRIPTIONAL REGULATORY PROTEIN DPIA"/>
    <property type="match status" value="1"/>
</dbReference>
<protein>
    <submittedName>
        <fullName evidence="6">DeoR family transcriptional regulator</fullName>
    </submittedName>
</protein>
<gene>
    <name evidence="6" type="ORF">E3T48_08580</name>
</gene>
<evidence type="ECO:0000313" key="6">
    <source>
        <dbReference type="EMBL" id="TFD77710.1"/>
    </source>
</evidence>
<evidence type="ECO:0000256" key="2">
    <source>
        <dbReference type="ARBA" id="ARBA00023163"/>
    </source>
</evidence>
<dbReference type="AlphaFoldDB" id="A0A4R9B878"/>
<keyword evidence="3" id="KW-0597">Phosphoprotein</keyword>
<dbReference type="GO" id="GO:0003700">
    <property type="term" value="F:DNA-binding transcription factor activity"/>
    <property type="evidence" value="ECO:0007669"/>
    <property type="project" value="InterPro"/>
</dbReference>
<keyword evidence="2" id="KW-0804">Transcription</keyword>
<dbReference type="InterPro" id="IPR051271">
    <property type="entry name" value="2C-system_Tx_regulators"/>
</dbReference>
<dbReference type="SMART" id="SM00420">
    <property type="entry name" value="HTH_DEOR"/>
    <property type="match status" value="1"/>
</dbReference>
<dbReference type="Pfam" id="PF08220">
    <property type="entry name" value="HTH_DeoR"/>
    <property type="match status" value="1"/>
</dbReference>
<name>A0A4R9B878_9MICO</name>
<dbReference type="RefSeq" id="WP_134523638.1">
    <property type="nucleotide sequence ID" value="NZ_SOHH01000064.1"/>
</dbReference>